<evidence type="ECO:0000259" key="3">
    <source>
        <dbReference type="PROSITE" id="PS50157"/>
    </source>
</evidence>
<evidence type="ECO:0000313" key="4">
    <source>
        <dbReference type="EMBL" id="EXB51458.1"/>
    </source>
</evidence>
<proteinExistence type="predicted"/>
<dbReference type="STRING" id="981085.W9QYZ6"/>
<evidence type="ECO:0000256" key="2">
    <source>
        <dbReference type="SAM" id="MobiDB-lite"/>
    </source>
</evidence>
<dbReference type="OrthoDB" id="6077919at2759"/>
<organism evidence="4 5">
    <name type="scientific">Morus notabilis</name>
    <dbReference type="NCBI Taxonomy" id="981085"/>
    <lineage>
        <taxon>Eukaryota</taxon>
        <taxon>Viridiplantae</taxon>
        <taxon>Streptophyta</taxon>
        <taxon>Embryophyta</taxon>
        <taxon>Tracheophyta</taxon>
        <taxon>Spermatophyta</taxon>
        <taxon>Magnoliopsida</taxon>
        <taxon>eudicotyledons</taxon>
        <taxon>Gunneridae</taxon>
        <taxon>Pentapetalae</taxon>
        <taxon>rosids</taxon>
        <taxon>fabids</taxon>
        <taxon>Rosales</taxon>
        <taxon>Moraceae</taxon>
        <taxon>Moreae</taxon>
        <taxon>Morus</taxon>
    </lineage>
</organism>
<dbReference type="PROSITE" id="PS50157">
    <property type="entry name" value="ZINC_FINGER_C2H2_2"/>
    <property type="match status" value="2"/>
</dbReference>
<dbReference type="Proteomes" id="UP000030645">
    <property type="component" value="Unassembled WGS sequence"/>
</dbReference>
<keyword evidence="1" id="KW-0479">Metal-binding</keyword>
<reference evidence="5" key="1">
    <citation type="submission" date="2013-01" db="EMBL/GenBank/DDBJ databases">
        <title>Draft Genome Sequence of a Mulberry Tree, Morus notabilis C.K. Schneid.</title>
        <authorList>
            <person name="He N."/>
            <person name="Zhao S."/>
        </authorList>
    </citation>
    <scope>NUCLEOTIDE SEQUENCE</scope>
</reference>
<dbReference type="PANTHER" id="PTHR47591">
    <property type="entry name" value="ZINC FINGER PROTEIN ZAT2-RELATED"/>
    <property type="match status" value="1"/>
</dbReference>
<dbReference type="InterPro" id="IPR036236">
    <property type="entry name" value="Znf_C2H2_sf"/>
</dbReference>
<dbReference type="SMART" id="SM00355">
    <property type="entry name" value="ZnF_C2H2"/>
    <property type="match status" value="2"/>
</dbReference>
<feature type="domain" description="C2H2-type" evidence="3">
    <location>
        <begin position="221"/>
        <end position="243"/>
    </location>
</feature>
<feature type="region of interest" description="Disordered" evidence="2">
    <location>
        <begin position="23"/>
        <end position="65"/>
    </location>
</feature>
<dbReference type="PANTHER" id="PTHR47591:SF1">
    <property type="entry name" value="ZINC FINGER PROTEIN ZAT2-RELATED"/>
    <property type="match status" value="1"/>
</dbReference>
<dbReference type="InterPro" id="IPR013087">
    <property type="entry name" value="Znf_C2H2_type"/>
</dbReference>
<name>W9QYZ6_9ROSA</name>
<dbReference type="AlphaFoldDB" id="W9QYZ6"/>
<keyword evidence="1" id="KW-0862">Zinc</keyword>
<dbReference type="Pfam" id="PF13912">
    <property type="entry name" value="zf-C2H2_6"/>
    <property type="match status" value="2"/>
</dbReference>
<protein>
    <submittedName>
        <fullName evidence="4">Zinc finger protein ZAT3</fullName>
    </submittedName>
</protein>
<dbReference type="eggNOG" id="KOG1721">
    <property type="taxonomic scope" value="Eukaryota"/>
</dbReference>
<sequence>MSTAVPDSDLQLAVSPLHHHVVSTAANNPRKKRSKVIRFDNPKRTKSSPSPNGALSARKRDNRPEITMPCTECGKRFWSWKALFGHMRCHPERQWRGINPPPNLLRGRSDLALIGSLATVFSEEENDVAASLLLLANGRPKSAETLEDQEVGDHIHDHDQYGHGGFRFESSSCKKVFGSWQALVGQRSSHKNVKGCFANGAVIVSEAEKKVFAVELGSGSHKCGICLRIFSSGQALGGHKRCHWEKLGISDDPPLLGLSQALNHSLDLNLPAPLEDDTFSSSSGMALDLTLAL</sequence>
<evidence type="ECO:0000256" key="1">
    <source>
        <dbReference type="PROSITE-ProRule" id="PRU00042"/>
    </source>
</evidence>
<dbReference type="GO" id="GO:0008270">
    <property type="term" value="F:zinc ion binding"/>
    <property type="evidence" value="ECO:0007669"/>
    <property type="project" value="UniProtKB-KW"/>
</dbReference>
<dbReference type="KEGG" id="mnt:21393729"/>
<evidence type="ECO:0000313" key="5">
    <source>
        <dbReference type="Proteomes" id="UP000030645"/>
    </source>
</evidence>
<keyword evidence="5" id="KW-1185">Reference proteome</keyword>
<gene>
    <name evidence="4" type="ORF">L484_010438</name>
</gene>
<accession>W9QYZ6</accession>
<dbReference type="PROSITE" id="PS00028">
    <property type="entry name" value="ZINC_FINGER_C2H2_1"/>
    <property type="match status" value="2"/>
</dbReference>
<keyword evidence="1" id="KW-0863">Zinc-finger</keyword>
<feature type="domain" description="C2H2-type" evidence="3">
    <location>
        <begin position="68"/>
        <end position="95"/>
    </location>
</feature>
<dbReference type="EMBL" id="KE344039">
    <property type="protein sequence ID" value="EXB51458.1"/>
    <property type="molecule type" value="Genomic_DNA"/>
</dbReference>
<dbReference type="SUPFAM" id="SSF57667">
    <property type="entry name" value="beta-beta-alpha zinc fingers"/>
    <property type="match status" value="1"/>
</dbReference>